<keyword evidence="1" id="KW-0472">Membrane</keyword>
<feature type="transmembrane region" description="Helical" evidence="1">
    <location>
        <begin position="6"/>
        <end position="28"/>
    </location>
</feature>
<organism evidence="2 3">
    <name type="scientific">Breoghania corrubedonensis</name>
    <dbReference type="NCBI Taxonomy" id="665038"/>
    <lineage>
        <taxon>Bacteria</taxon>
        <taxon>Pseudomonadati</taxon>
        <taxon>Pseudomonadota</taxon>
        <taxon>Alphaproteobacteria</taxon>
        <taxon>Hyphomicrobiales</taxon>
        <taxon>Stappiaceae</taxon>
        <taxon>Breoghania</taxon>
    </lineage>
</organism>
<sequence>MGPIIGAVFALLIIAIVLSLMVAGLAAARREEFEMHASCLDDEEDRS</sequence>
<keyword evidence="3" id="KW-1185">Reference proteome</keyword>
<accession>A0A2T5VCB8</accession>
<evidence type="ECO:0000313" key="3">
    <source>
        <dbReference type="Proteomes" id="UP000244081"/>
    </source>
</evidence>
<proteinExistence type="predicted"/>
<evidence type="ECO:0000313" key="2">
    <source>
        <dbReference type="EMBL" id="PTW61386.1"/>
    </source>
</evidence>
<name>A0A2T5VCB8_9HYPH</name>
<dbReference type="EMBL" id="QAYG01000002">
    <property type="protein sequence ID" value="PTW61386.1"/>
    <property type="molecule type" value="Genomic_DNA"/>
</dbReference>
<gene>
    <name evidence="2" type="ORF">C8N35_10295</name>
</gene>
<keyword evidence="1" id="KW-1133">Transmembrane helix</keyword>
<dbReference type="AlphaFoldDB" id="A0A2T5VCB8"/>
<comment type="caution">
    <text evidence="2">The sequence shown here is derived from an EMBL/GenBank/DDBJ whole genome shotgun (WGS) entry which is preliminary data.</text>
</comment>
<evidence type="ECO:0000256" key="1">
    <source>
        <dbReference type="SAM" id="Phobius"/>
    </source>
</evidence>
<dbReference type="Proteomes" id="UP000244081">
    <property type="component" value="Unassembled WGS sequence"/>
</dbReference>
<reference evidence="2 3" key="1">
    <citation type="submission" date="2018-04" db="EMBL/GenBank/DDBJ databases">
        <title>Genomic Encyclopedia of Archaeal and Bacterial Type Strains, Phase II (KMG-II): from individual species to whole genera.</title>
        <authorList>
            <person name="Goeker M."/>
        </authorList>
    </citation>
    <scope>NUCLEOTIDE SEQUENCE [LARGE SCALE GENOMIC DNA]</scope>
    <source>
        <strain evidence="2 3">DSM 23382</strain>
    </source>
</reference>
<protein>
    <submittedName>
        <fullName evidence="2">Uncharacterized protein</fullName>
    </submittedName>
</protein>
<dbReference type="RefSeq" id="WP_170122052.1">
    <property type="nucleotide sequence ID" value="NZ_QAYG01000002.1"/>
</dbReference>
<keyword evidence="1" id="KW-0812">Transmembrane</keyword>